<keyword evidence="4" id="KW-1185">Reference proteome</keyword>
<comment type="caution">
    <text evidence="3">The sequence shown here is derived from an EMBL/GenBank/DDBJ whole genome shotgun (WGS) entry which is preliminary data.</text>
</comment>
<dbReference type="InterPro" id="IPR032450">
    <property type="entry name" value="SMARCC_N"/>
</dbReference>
<dbReference type="EMBL" id="LADJ01051526">
    <property type="protein sequence ID" value="KPJ21499.1"/>
    <property type="molecule type" value="Genomic_DNA"/>
</dbReference>
<dbReference type="AlphaFoldDB" id="A0A0N1PIV8"/>
<feature type="transmembrane region" description="Helical" evidence="1">
    <location>
        <begin position="75"/>
        <end position="96"/>
    </location>
</feature>
<dbReference type="InParanoid" id="A0A0N1PIV8"/>
<dbReference type="STRING" id="76193.A0A0N1PIV8"/>
<name>A0A0N1PIV8_PAPMA</name>
<dbReference type="InterPro" id="IPR049898">
    <property type="entry name" value="MARR_BRCT_CHROMO"/>
</dbReference>
<dbReference type="Pfam" id="PF16496">
    <property type="entry name" value="SWIRM-assoc_2"/>
    <property type="match status" value="1"/>
</dbReference>
<feature type="domain" description="Chromo" evidence="2">
    <location>
        <begin position="2"/>
        <end position="106"/>
    </location>
</feature>
<dbReference type="Proteomes" id="UP000053240">
    <property type="component" value="Unassembled WGS sequence"/>
</dbReference>
<organism evidence="3 4">
    <name type="scientific">Papilio machaon</name>
    <name type="common">Old World swallowtail butterfly</name>
    <dbReference type="NCBI Taxonomy" id="76193"/>
    <lineage>
        <taxon>Eukaryota</taxon>
        <taxon>Metazoa</taxon>
        <taxon>Ecdysozoa</taxon>
        <taxon>Arthropoda</taxon>
        <taxon>Hexapoda</taxon>
        <taxon>Insecta</taxon>
        <taxon>Pterygota</taxon>
        <taxon>Neoptera</taxon>
        <taxon>Endopterygota</taxon>
        <taxon>Lepidoptera</taxon>
        <taxon>Glossata</taxon>
        <taxon>Ditrysia</taxon>
        <taxon>Papilionoidea</taxon>
        <taxon>Papilionidae</taxon>
        <taxon>Papilioninae</taxon>
        <taxon>Papilio</taxon>
    </lineage>
</organism>
<evidence type="ECO:0000256" key="1">
    <source>
        <dbReference type="SAM" id="Phobius"/>
    </source>
</evidence>
<protein>
    <submittedName>
        <fullName evidence="3">SWI/SNF complex subunit SMARCC2</fullName>
    </submittedName>
</protein>
<keyword evidence="1" id="KW-0472">Membrane</keyword>
<evidence type="ECO:0000313" key="4">
    <source>
        <dbReference type="Proteomes" id="UP000053240"/>
    </source>
</evidence>
<dbReference type="PROSITE" id="PS52032">
    <property type="entry name" value="MARR_BRCT_CHROMO"/>
    <property type="match status" value="1"/>
</dbReference>
<gene>
    <name evidence="3" type="ORF">RR48_00545</name>
</gene>
<reference evidence="3 4" key="1">
    <citation type="journal article" date="2015" name="Nat. Commun.">
        <title>Outbred genome sequencing and CRISPR/Cas9 gene editing in butterflies.</title>
        <authorList>
            <person name="Li X."/>
            <person name="Fan D."/>
            <person name="Zhang W."/>
            <person name="Liu G."/>
            <person name="Zhang L."/>
            <person name="Zhao L."/>
            <person name="Fang X."/>
            <person name="Chen L."/>
            <person name="Dong Y."/>
            <person name="Chen Y."/>
            <person name="Ding Y."/>
            <person name="Zhao R."/>
            <person name="Feng M."/>
            <person name="Zhu Y."/>
            <person name="Feng Y."/>
            <person name="Jiang X."/>
            <person name="Zhu D."/>
            <person name="Xiang H."/>
            <person name="Feng X."/>
            <person name="Li S."/>
            <person name="Wang J."/>
            <person name="Zhang G."/>
            <person name="Kronforst M.R."/>
            <person name="Wang W."/>
        </authorList>
    </citation>
    <scope>NUCLEOTIDE SEQUENCE [LARGE SCALE GENOMIC DNA]</scope>
    <source>
        <strain evidence="3">Ya'a_city_454_Pm</strain>
        <tissue evidence="3">Whole body</tissue>
    </source>
</reference>
<sequence>MASLGPKKDGGPNVEFFQAPESLAQFDQIRVWLQKNCKKHVQTDPPTKEGLAQLVIQLIQYQENKLGKNASDPPFLRLPVSSIILSIDITLGSMVLGKMKNFSAIY</sequence>
<evidence type="ECO:0000313" key="3">
    <source>
        <dbReference type="EMBL" id="KPJ21499.1"/>
    </source>
</evidence>
<keyword evidence="1" id="KW-0812">Transmembrane</keyword>
<accession>A0A0N1PIV8</accession>
<evidence type="ECO:0000259" key="2">
    <source>
        <dbReference type="PROSITE" id="PS52032"/>
    </source>
</evidence>
<keyword evidence="1" id="KW-1133">Transmembrane helix</keyword>
<proteinExistence type="predicted"/>